<comment type="caution">
    <text evidence="3">The sequence shown here is derived from an EMBL/GenBank/DDBJ whole genome shotgun (WGS) entry which is preliminary data.</text>
</comment>
<proteinExistence type="predicted"/>
<feature type="transmembrane region" description="Helical" evidence="1">
    <location>
        <begin position="74"/>
        <end position="97"/>
    </location>
</feature>
<evidence type="ECO:0000313" key="4">
    <source>
        <dbReference type="Proteomes" id="UP001195483"/>
    </source>
</evidence>
<gene>
    <name evidence="3" type="ORF">CHS0354_021049</name>
</gene>
<accession>A0AAE0SCW9</accession>
<dbReference type="GO" id="GO:0016717">
    <property type="term" value="F:oxidoreductase activity, acting on paired donors, with oxidation of a pair of donors resulting in the reduction of molecular oxygen to two molecules of water"/>
    <property type="evidence" value="ECO:0007669"/>
    <property type="project" value="TreeGrafter"/>
</dbReference>
<dbReference type="InterPro" id="IPR005804">
    <property type="entry name" value="FA_desaturase_dom"/>
</dbReference>
<dbReference type="InterPro" id="IPR012171">
    <property type="entry name" value="Fatty_acid_desaturase"/>
</dbReference>
<evidence type="ECO:0000259" key="2">
    <source>
        <dbReference type="Pfam" id="PF00487"/>
    </source>
</evidence>
<dbReference type="Proteomes" id="UP001195483">
    <property type="component" value="Unassembled WGS sequence"/>
</dbReference>
<reference evidence="3" key="2">
    <citation type="journal article" date="2021" name="Genome Biol. Evol.">
        <title>Developing a high-quality reference genome for a parasitic bivalve with doubly uniparental inheritance (Bivalvia: Unionida).</title>
        <authorList>
            <person name="Smith C.H."/>
        </authorList>
    </citation>
    <scope>NUCLEOTIDE SEQUENCE</scope>
    <source>
        <strain evidence="3">CHS0354</strain>
        <tissue evidence="3">Mantle</tissue>
    </source>
</reference>
<feature type="transmembrane region" description="Helical" evidence="1">
    <location>
        <begin position="183"/>
        <end position="201"/>
    </location>
</feature>
<reference evidence="3" key="1">
    <citation type="journal article" date="2021" name="Genome Biol. Evol.">
        <title>A High-Quality Reference Genome for a Parasitic Bivalve with Doubly Uniparental Inheritance (Bivalvia: Unionida).</title>
        <authorList>
            <person name="Smith C.H."/>
        </authorList>
    </citation>
    <scope>NUCLEOTIDE SEQUENCE</scope>
    <source>
        <strain evidence="3">CHS0354</strain>
    </source>
</reference>
<dbReference type="EMBL" id="JAEAOA010001293">
    <property type="protein sequence ID" value="KAK3589730.1"/>
    <property type="molecule type" value="Genomic_DNA"/>
</dbReference>
<keyword evidence="1" id="KW-0472">Membrane</keyword>
<dbReference type="GO" id="GO:0016020">
    <property type="term" value="C:membrane"/>
    <property type="evidence" value="ECO:0007669"/>
    <property type="project" value="TreeGrafter"/>
</dbReference>
<evidence type="ECO:0000313" key="3">
    <source>
        <dbReference type="EMBL" id="KAK3589730.1"/>
    </source>
</evidence>
<dbReference type="Pfam" id="PF00487">
    <property type="entry name" value="FA_desaturase"/>
    <property type="match status" value="1"/>
</dbReference>
<dbReference type="GO" id="GO:0006629">
    <property type="term" value="P:lipid metabolic process"/>
    <property type="evidence" value="ECO:0007669"/>
    <property type="project" value="InterPro"/>
</dbReference>
<protein>
    <recommendedName>
        <fullName evidence="2">Fatty acid desaturase domain-containing protein</fullName>
    </recommendedName>
</protein>
<organism evidence="3 4">
    <name type="scientific">Potamilus streckersoni</name>
    <dbReference type="NCBI Taxonomy" id="2493646"/>
    <lineage>
        <taxon>Eukaryota</taxon>
        <taxon>Metazoa</taxon>
        <taxon>Spiralia</taxon>
        <taxon>Lophotrochozoa</taxon>
        <taxon>Mollusca</taxon>
        <taxon>Bivalvia</taxon>
        <taxon>Autobranchia</taxon>
        <taxon>Heteroconchia</taxon>
        <taxon>Palaeoheterodonta</taxon>
        <taxon>Unionida</taxon>
        <taxon>Unionoidea</taxon>
        <taxon>Unionidae</taxon>
        <taxon>Ambleminae</taxon>
        <taxon>Lampsilini</taxon>
        <taxon>Potamilus</taxon>
    </lineage>
</organism>
<feature type="transmembrane region" description="Helical" evidence="1">
    <location>
        <begin position="40"/>
        <end position="62"/>
    </location>
</feature>
<feature type="domain" description="Fatty acid desaturase" evidence="2">
    <location>
        <begin position="66"/>
        <end position="312"/>
    </location>
</feature>
<keyword evidence="1" id="KW-1133">Transmembrane helix</keyword>
<sequence length="343" mass="38970">MERHRPAVIYDKVNLKDLPKLSDLDAQVQDLVRKSSWFELYGFDWCVCAFSLLMVPLALVILQGDSWIHLSTGALLYGWIHMVLATKCGHAAAHGALMSSTSGHRLLSVFFVEFIGTFSEELAYDIHIKTHHPYTNIIGLGDSSTWRAPFIPAFIYMFITPLAVPFLALLVSIAGLFGQWLKLLRFLIIAGIGLTINLLLLMKVSGFSLIGAIFMICITRGIWSIPYIHINIFQHIGLPMYSRESKPKRIYQMATGVLNLFRNPLLDYAFGHSIINCHVEHHLFPKLSDNMCLKIKPIVAKFLKENGLPYNEDSYMGRLWHFLDKYKELMVHAPPITHFVGLQ</sequence>
<feature type="transmembrane region" description="Helical" evidence="1">
    <location>
        <begin position="153"/>
        <end position="176"/>
    </location>
</feature>
<feature type="transmembrane region" description="Helical" evidence="1">
    <location>
        <begin position="207"/>
        <end position="230"/>
    </location>
</feature>
<reference evidence="3" key="3">
    <citation type="submission" date="2023-05" db="EMBL/GenBank/DDBJ databases">
        <authorList>
            <person name="Smith C.H."/>
        </authorList>
    </citation>
    <scope>NUCLEOTIDE SEQUENCE</scope>
    <source>
        <strain evidence="3">CHS0354</strain>
        <tissue evidence="3">Mantle</tissue>
    </source>
</reference>
<name>A0AAE0SCW9_9BIVA</name>
<dbReference type="PANTHER" id="PTHR19353">
    <property type="entry name" value="FATTY ACID DESATURASE 2"/>
    <property type="match status" value="1"/>
</dbReference>
<dbReference type="PANTHER" id="PTHR19353:SF13">
    <property type="entry name" value="FATTY ACID DESATURASE 6"/>
    <property type="match status" value="1"/>
</dbReference>
<keyword evidence="4" id="KW-1185">Reference proteome</keyword>
<keyword evidence="1" id="KW-0812">Transmembrane</keyword>
<dbReference type="AlphaFoldDB" id="A0AAE0SCW9"/>
<evidence type="ECO:0000256" key="1">
    <source>
        <dbReference type="SAM" id="Phobius"/>
    </source>
</evidence>